<keyword evidence="2" id="KW-1185">Reference proteome</keyword>
<reference evidence="1" key="1">
    <citation type="submission" date="2022-06" db="EMBL/GenBank/DDBJ databases">
        <title>Genome public.</title>
        <authorList>
            <person name="Sun Q."/>
        </authorList>
    </citation>
    <scope>NUCLEOTIDE SEQUENCE</scope>
    <source>
        <strain evidence="1">CWNU-1</strain>
    </source>
</reference>
<sequence>MVAGSLLLVSGVTLVRCDRLLSIDGQQGLERHHVDRLLAKPPRPAPLLKLTGRKTVQQGEHGVFWQAML</sequence>
<evidence type="ECO:0000313" key="1">
    <source>
        <dbReference type="EMBL" id="MCM2388234.1"/>
    </source>
</evidence>
<accession>A0ABT0UHV9</accession>
<evidence type="ECO:0000313" key="2">
    <source>
        <dbReference type="Proteomes" id="UP001431429"/>
    </source>
</evidence>
<protein>
    <submittedName>
        <fullName evidence="1">Uncharacterized protein</fullName>
    </submittedName>
</protein>
<proteinExistence type="predicted"/>
<dbReference type="RefSeq" id="WP_250918581.1">
    <property type="nucleotide sequence ID" value="NZ_JAMQAW010000007.1"/>
</dbReference>
<comment type="caution">
    <text evidence="1">The sequence shown here is derived from an EMBL/GenBank/DDBJ whole genome shotgun (WGS) entry which is preliminary data.</text>
</comment>
<name>A0ABT0UHV9_9ACTN</name>
<dbReference type="Proteomes" id="UP001431429">
    <property type="component" value="Unassembled WGS sequence"/>
</dbReference>
<gene>
    <name evidence="1" type="ORF">NBG84_07945</name>
</gene>
<dbReference type="EMBL" id="JAMQAW010000007">
    <property type="protein sequence ID" value="MCM2388234.1"/>
    <property type="molecule type" value="Genomic_DNA"/>
</dbReference>
<organism evidence="1 2">
    <name type="scientific">Streptomyces albipurpureus</name>
    <dbReference type="NCBI Taxonomy" id="2897419"/>
    <lineage>
        <taxon>Bacteria</taxon>
        <taxon>Bacillati</taxon>
        <taxon>Actinomycetota</taxon>
        <taxon>Actinomycetes</taxon>
        <taxon>Kitasatosporales</taxon>
        <taxon>Streptomycetaceae</taxon>
        <taxon>Streptomyces</taxon>
    </lineage>
</organism>